<evidence type="ECO:0000313" key="4">
    <source>
        <dbReference type="Proteomes" id="UP000601027"/>
    </source>
</evidence>
<evidence type="ECO:0000259" key="2">
    <source>
        <dbReference type="Pfam" id="PF14399"/>
    </source>
</evidence>
<dbReference type="Proteomes" id="UP000601027">
    <property type="component" value="Unassembled WGS sequence"/>
</dbReference>
<comment type="caution">
    <text evidence="3">The sequence shown here is derived from an EMBL/GenBank/DDBJ whole genome shotgun (WGS) entry which is preliminary data.</text>
</comment>
<dbReference type="EMBL" id="JAEVHM010000003">
    <property type="protein sequence ID" value="MBM0230672.1"/>
    <property type="molecule type" value="Genomic_DNA"/>
</dbReference>
<reference evidence="3 4" key="1">
    <citation type="submission" date="2021-01" db="EMBL/GenBank/DDBJ databases">
        <title>Draft genome sequence of Micromonospora sp. strain STR1_7.</title>
        <authorList>
            <person name="Karlyshev A."/>
            <person name="Jawad R."/>
        </authorList>
    </citation>
    <scope>NUCLEOTIDE SEQUENCE [LARGE SCALE GENOMIC DNA]</scope>
    <source>
        <strain evidence="3 4">STR1-7</strain>
    </source>
</reference>
<dbReference type="Pfam" id="PF14399">
    <property type="entry name" value="BtrH_N"/>
    <property type="match status" value="1"/>
</dbReference>
<gene>
    <name evidence="3" type="ORF">JNW91_01535</name>
</gene>
<dbReference type="InterPro" id="IPR026935">
    <property type="entry name" value="BtrH_N"/>
</dbReference>
<proteinExistence type="predicted"/>
<accession>A0ABS1XN28</accession>
<protein>
    <recommendedName>
        <fullName evidence="2">Butirosin biosynthesis protein H N-terminal domain-containing protein</fullName>
    </recommendedName>
</protein>
<feature type="region of interest" description="Disordered" evidence="1">
    <location>
        <begin position="311"/>
        <end position="330"/>
    </location>
</feature>
<evidence type="ECO:0000256" key="1">
    <source>
        <dbReference type="SAM" id="MobiDB-lite"/>
    </source>
</evidence>
<feature type="domain" description="Butirosin biosynthesis protein H N-terminal" evidence="2">
    <location>
        <begin position="57"/>
        <end position="136"/>
    </location>
</feature>
<dbReference type="RefSeq" id="WP_203173159.1">
    <property type="nucleotide sequence ID" value="NZ_JAEVHM010000003.1"/>
</dbReference>
<keyword evidence="4" id="KW-1185">Reference proteome</keyword>
<organism evidence="3 4">
    <name type="scientific">Micromonospora parastrephiae</name>
    <dbReference type="NCBI Taxonomy" id="2806101"/>
    <lineage>
        <taxon>Bacteria</taxon>
        <taxon>Bacillati</taxon>
        <taxon>Actinomycetota</taxon>
        <taxon>Actinomycetes</taxon>
        <taxon>Micromonosporales</taxon>
        <taxon>Micromonosporaceae</taxon>
        <taxon>Micromonospora</taxon>
    </lineage>
</organism>
<sequence>MGAVTILGVRPGANADTLSCAAANLESLLTFAGVTDTLTPLAAPCTADVTSPDRLRLSPVPLAQWLTRTTGLTLERWTASTADEVLQFAADVVMSGRPVLVHADAYTVPWNPYCGHEHHAHAFVVDGVDDNRLHMIDGYTNATRYGTAAPIELWMKRAELAAVLAPPPDERWAVEQLTGAARATQSGLLTSFEIITANVRVRAEAEAAGRGLASLAAWADKDHIAGLNLAIWLLTRSRTAHERWWHTLNPATTSVDGGECVAAWKMAQTLAYIAWRRVTAGKPCPTSIADAVLAAADAEERWFTQMAEWAQPRSTDEGRFSETPNIESAL</sequence>
<evidence type="ECO:0000313" key="3">
    <source>
        <dbReference type="EMBL" id="MBM0230672.1"/>
    </source>
</evidence>
<name>A0ABS1XN28_9ACTN</name>